<proteinExistence type="predicted"/>
<keyword evidence="1" id="KW-1133">Transmembrane helix</keyword>
<keyword evidence="3" id="KW-1185">Reference proteome</keyword>
<evidence type="ECO:0000313" key="3">
    <source>
        <dbReference type="Proteomes" id="UP000481861"/>
    </source>
</evidence>
<feature type="transmembrane region" description="Helical" evidence="1">
    <location>
        <begin position="77"/>
        <end position="94"/>
    </location>
</feature>
<accession>A0A7C8I510</accession>
<name>A0A7C8I510_9PLEO</name>
<evidence type="ECO:0000313" key="2">
    <source>
        <dbReference type="EMBL" id="KAF2867393.1"/>
    </source>
</evidence>
<feature type="transmembrane region" description="Helical" evidence="1">
    <location>
        <begin position="7"/>
        <end position="31"/>
    </location>
</feature>
<comment type="caution">
    <text evidence="2">The sequence shown here is derived from an EMBL/GenBank/DDBJ whole genome shotgun (WGS) entry which is preliminary data.</text>
</comment>
<evidence type="ECO:0000256" key="1">
    <source>
        <dbReference type="SAM" id="Phobius"/>
    </source>
</evidence>
<feature type="transmembrane region" description="Helical" evidence="1">
    <location>
        <begin position="37"/>
        <end position="57"/>
    </location>
</feature>
<gene>
    <name evidence="2" type="ORF">BDV95DRAFT_582073</name>
</gene>
<reference evidence="2 3" key="1">
    <citation type="submission" date="2020-01" db="EMBL/GenBank/DDBJ databases">
        <authorList>
            <consortium name="DOE Joint Genome Institute"/>
            <person name="Haridas S."/>
            <person name="Albert R."/>
            <person name="Binder M."/>
            <person name="Bloem J."/>
            <person name="Labutti K."/>
            <person name="Salamov A."/>
            <person name="Andreopoulos B."/>
            <person name="Baker S.E."/>
            <person name="Barry K."/>
            <person name="Bills G."/>
            <person name="Bluhm B.H."/>
            <person name="Cannon C."/>
            <person name="Castanera R."/>
            <person name="Culley D.E."/>
            <person name="Daum C."/>
            <person name="Ezra D."/>
            <person name="Gonzalez J.B."/>
            <person name="Henrissat B."/>
            <person name="Kuo A."/>
            <person name="Liang C."/>
            <person name="Lipzen A."/>
            <person name="Lutzoni F."/>
            <person name="Magnuson J."/>
            <person name="Mondo S."/>
            <person name="Nolan M."/>
            <person name="Ohm R."/>
            <person name="Pangilinan J."/>
            <person name="Park H.-J.H."/>
            <person name="Ramirez L."/>
            <person name="Alfaro M."/>
            <person name="Sun H."/>
            <person name="Tritt A."/>
            <person name="Yoshinaga Y."/>
            <person name="Zwiers L.-H.L."/>
            <person name="Turgeon B.G."/>
            <person name="Goodwin S.B."/>
            <person name="Spatafora J.W."/>
            <person name="Crous P.W."/>
            <person name="Grigoriev I.V."/>
        </authorList>
    </citation>
    <scope>NUCLEOTIDE SEQUENCE [LARGE SCALE GENOMIC DNA]</scope>
    <source>
        <strain evidence="2 3">CBS 611.86</strain>
    </source>
</reference>
<dbReference type="AlphaFoldDB" id="A0A7C8I510"/>
<keyword evidence="1" id="KW-0472">Membrane</keyword>
<dbReference type="EMBL" id="JAADJZ010000023">
    <property type="protein sequence ID" value="KAF2867393.1"/>
    <property type="molecule type" value="Genomic_DNA"/>
</dbReference>
<keyword evidence="1" id="KW-0812">Transmembrane</keyword>
<dbReference type="Proteomes" id="UP000481861">
    <property type="component" value="Unassembled WGS sequence"/>
</dbReference>
<protein>
    <submittedName>
        <fullName evidence="2">Uncharacterized protein</fullName>
    </submittedName>
</protein>
<sequence>MVFFLFLRVFFSFFFFFFSLVYGVAFFIRFFGFLARYHFHFTFAYTCTTPIYACLQYSRRPLNAHALETELLKRWEFIGRALVFFLLCFAAPWIPQPFFCSQ</sequence>
<organism evidence="2 3">
    <name type="scientific">Massariosphaeria phaeospora</name>
    <dbReference type="NCBI Taxonomy" id="100035"/>
    <lineage>
        <taxon>Eukaryota</taxon>
        <taxon>Fungi</taxon>
        <taxon>Dikarya</taxon>
        <taxon>Ascomycota</taxon>
        <taxon>Pezizomycotina</taxon>
        <taxon>Dothideomycetes</taxon>
        <taxon>Pleosporomycetidae</taxon>
        <taxon>Pleosporales</taxon>
        <taxon>Pleosporales incertae sedis</taxon>
        <taxon>Massariosphaeria</taxon>
    </lineage>
</organism>